<feature type="compositionally biased region" description="Acidic residues" evidence="5">
    <location>
        <begin position="577"/>
        <end position="590"/>
    </location>
</feature>
<dbReference type="Proteomes" id="UP001154078">
    <property type="component" value="Chromosome 1"/>
</dbReference>
<evidence type="ECO:0000256" key="2">
    <source>
        <dbReference type="ARBA" id="ARBA00023242"/>
    </source>
</evidence>
<evidence type="ECO:0000313" key="7">
    <source>
        <dbReference type="EMBL" id="CAH0546158.1"/>
    </source>
</evidence>
<sequence>MAAEMATEFSEDGKYFAQLSTDGKLKVWDTVANSFEQEFTPDFHLTSPCTCLHFINSQSGSKDVSPKKKKRRESISEPGAKIVLGTTSGSLLVYSIAKANVECSINSNLSQGITCISIDEANKAYTGADQDVLVWNLTKRSMSSKWKTGNEKVTSILNVPGTKNLLTASKTIKLWSIDKKELLKTFTGHSSNVVFLKYICPRENSDSYFISGAKDDRILNCWTLSNTSTDKNAVTSFLMEDIVQNISINTSSDGTTSLAASVRSGVVHIYQHTLNGKCGKPLKPKTTLQVVSDTGQNKSLVVPIKIFGSIFRDDNTLCIGHGTEIIITFENITITTYQKLHCLVRKDPRRVQSANENEVTKIKTPIVGNDVLYVTPQTSAVGASKRKNDGQQEVPMEKRLENLTLNKLDSASGVPKGDNVAQLLVQGLHSKDKKILNQVLLKRDDNIIRNTVRRLPITVVVPLVEELNTKYLKGKTNLCQIGALWLRHILQIHSGILISNPSLGELLGSSLMGIENRLSLLTPLNRLKGRINLLSSQISTTPESNEVDEEEALLVFDDKDSDSEVENLEMDAHSESENEWEESENEEEVEENHKENNVNSSSEEDDDEDEEMSDDDDSS</sequence>
<dbReference type="Gene3D" id="2.130.10.10">
    <property type="entry name" value="YVTN repeat-like/Quinoprotein amine dehydrogenase"/>
    <property type="match status" value="1"/>
</dbReference>
<evidence type="ECO:0000256" key="4">
    <source>
        <dbReference type="PROSITE-ProRule" id="PRU00221"/>
    </source>
</evidence>
<dbReference type="Pfam" id="PF04003">
    <property type="entry name" value="Utp12"/>
    <property type="match status" value="1"/>
</dbReference>
<evidence type="ECO:0000313" key="8">
    <source>
        <dbReference type="Proteomes" id="UP001154078"/>
    </source>
</evidence>
<evidence type="ECO:0000259" key="6">
    <source>
        <dbReference type="Pfam" id="PF04003"/>
    </source>
</evidence>
<comment type="similarity">
    <text evidence="3">Belongs to the UTP5 family.</text>
</comment>
<dbReference type="InterPro" id="IPR007148">
    <property type="entry name" value="SSU_processome_Utp12"/>
</dbReference>
<feature type="compositionally biased region" description="Acidic residues" evidence="5">
    <location>
        <begin position="559"/>
        <end position="569"/>
    </location>
</feature>
<dbReference type="OrthoDB" id="30195at2759"/>
<protein>
    <recommendedName>
        <fullName evidence="6">Small-subunit processome Utp12 domain-containing protein</fullName>
    </recommendedName>
</protein>
<feature type="region of interest" description="Disordered" evidence="5">
    <location>
        <begin position="557"/>
        <end position="619"/>
    </location>
</feature>
<dbReference type="GO" id="GO:0005730">
    <property type="term" value="C:nucleolus"/>
    <property type="evidence" value="ECO:0007669"/>
    <property type="project" value="TreeGrafter"/>
</dbReference>
<dbReference type="InterPro" id="IPR001680">
    <property type="entry name" value="WD40_rpt"/>
</dbReference>
<feature type="compositionally biased region" description="Acidic residues" evidence="5">
    <location>
        <begin position="602"/>
        <end position="619"/>
    </location>
</feature>
<dbReference type="GO" id="GO:0000462">
    <property type="term" value="P:maturation of SSU-rRNA from tricistronic rRNA transcript (SSU-rRNA, 5.8S rRNA, LSU-rRNA)"/>
    <property type="evidence" value="ECO:0007669"/>
    <property type="project" value="TreeGrafter"/>
</dbReference>
<name>A0A9P0AQU3_BRAAE</name>
<evidence type="ECO:0000256" key="3">
    <source>
        <dbReference type="ARBA" id="ARBA00038335"/>
    </source>
</evidence>
<feature type="repeat" description="WD" evidence="4">
    <location>
        <begin position="9"/>
        <end position="29"/>
    </location>
</feature>
<evidence type="ECO:0000256" key="5">
    <source>
        <dbReference type="SAM" id="MobiDB-lite"/>
    </source>
</evidence>
<dbReference type="PROSITE" id="PS50082">
    <property type="entry name" value="WD_REPEATS_2"/>
    <property type="match status" value="1"/>
</dbReference>
<keyword evidence="2" id="KW-0539">Nucleus</keyword>
<dbReference type="InterPro" id="IPR015943">
    <property type="entry name" value="WD40/YVTN_repeat-like_dom_sf"/>
</dbReference>
<comment type="subcellular location">
    <subcellularLocation>
        <location evidence="1">Nucleus</location>
    </subcellularLocation>
</comment>
<dbReference type="EMBL" id="OV121132">
    <property type="protein sequence ID" value="CAH0546158.1"/>
    <property type="molecule type" value="Genomic_DNA"/>
</dbReference>
<keyword evidence="4" id="KW-0853">WD repeat</keyword>
<dbReference type="InterPro" id="IPR052414">
    <property type="entry name" value="U3_snoRNA-assoc_WDR"/>
</dbReference>
<organism evidence="7 8">
    <name type="scientific">Brassicogethes aeneus</name>
    <name type="common">Rape pollen beetle</name>
    <name type="synonym">Meligethes aeneus</name>
    <dbReference type="NCBI Taxonomy" id="1431903"/>
    <lineage>
        <taxon>Eukaryota</taxon>
        <taxon>Metazoa</taxon>
        <taxon>Ecdysozoa</taxon>
        <taxon>Arthropoda</taxon>
        <taxon>Hexapoda</taxon>
        <taxon>Insecta</taxon>
        <taxon>Pterygota</taxon>
        <taxon>Neoptera</taxon>
        <taxon>Endopterygota</taxon>
        <taxon>Coleoptera</taxon>
        <taxon>Polyphaga</taxon>
        <taxon>Cucujiformia</taxon>
        <taxon>Nitidulidae</taxon>
        <taxon>Meligethinae</taxon>
        <taxon>Brassicogethes</taxon>
    </lineage>
</organism>
<dbReference type="SUPFAM" id="SSF50978">
    <property type="entry name" value="WD40 repeat-like"/>
    <property type="match status" value="1"/>
</dbReference>
<dbReference type="Pfam" id="PF19056">
    <property type="entry name" value="WD40_2"/>
    <property type="match status" value="1"/>
</dbReference>
<dbReference type="PANTHER" id="PTHR44267:SF1">
    <property type="entry name" value="WD REPEAT-CONTAINING PROTEIN 43"/>
    <property type="match status" value="1"/>
</dbReference>
<dbReference type="PANTHER" id="PTHR44267">
    <property type="entry name" value="WD REPEAT-CONTAINING PROTEIN 43"/>
    <property type="match status" value="1"/>
</dbReference>
<accession>A0A9P0AQU3</accession>
<reference evidence="7" key="1">
    <citation type="submission" date="2021-12" db="EMBL/GenBank/DDBJ databases">
        <authorList>
            <person name="King R."/>
        </authorList>
    </citation>
    <scope>NUCLEOTIDE SEQUENCE</scope>
</reference>
<evidence type="ECO:0000256" key="1">
    <source>
        <dbReference type="ARBA" id="ARBA00004123"/>
    </source>
</evidence>
<keyword evidence="8" id="KW-1185">Reference proteome</keyword>
<dbReference type="InterPro" id="IPR036322">
    <property type="entry name" value="WD40_repeat_dom_sf"/>
</dbReference>
<dbReference type="AlphaFoldDB" id="A0A9P0AQU3"/>
<proteinExistence type="inferred from homology"/>
<gene>
    <name evidence="7" type="ORF">MELIAE_LOCUS389</name>
</gene>
<feature type="domain" description="Small-subunit processome Utp12" evidence="6">
    <location>
        <begin position="432"/>
        <end position="535"/>
    </location>
</feature>